<keyword evidence="1" id="KW-0472">Membrane</keyword>
<accession>A0A644TG77</accession>
<protein>
    <submittedName>
        <fullName evidence="2">Uncharacterized protein</fullName>
    </submittedName>
</protein>
<name>A0A644TG77_9ZZZZ</name>
<feature type="transmembrane region" description="Helical" evidence="1">
    <location>
        <begin position="122"/>
        <end position="141"/>
    </location>
</feature>
<reference evidence="2" key="1">
    <citation type="submission" date="2019-08" db="EMBL/GenBank/DDBJ databases">
        <authorList>
            <person name="Kucharzyk K."/>
            <person name="Murdoch R.W."/>
            <person name="Higgins S."/>
            <person name="Loffler F."/>
        </authorList>
    </citation>
    <scope>NUCLEOTIDE SEQUENCE</scope>
</reference>
<organism evidence="2">
    <name type="scientific">bioreactor metagenome</name>
    <dbReference type="NCBI Taxonomy" id="1076179"/>
    <lineage>
        <taxon>unclassified sequences</taxon>
        <taxon>metagenomes</taxon>
        <taxon>ecological metagenomes</taxon>
    </lineage>
</organism>
<feature type="transmembrane region" description="Helical" evidence="1">
    <location>
        <begin position="17"/>
        <end position="40"/>
    </location>
</feature>
<evidence type="ECO:0000256" key="1">
    <source>
        <dbReference type="SAM" id="Phobius"/>
    </source>
</evidence>
<feature type="transmembrane region" description="Helical" evidence="1">
    <location>
        <begin position="91"/>
        <end position="116"/>
    </location>
</feature>
<comment type="caution">
    <text evidence="2">The sequence shown here is derived from an EMBL/GenBank/DDBJ whole genome shotgun (WGS) entry which is preliminary data.</text>
</comment>
<keyword evidence="1" id="KW-0812">Transmembrane</keyword>
<evidence type="ECO:0000313" key="2">
    <source>
        <dbReference type="EMBL" id="MPL65854.1"/>
    </source>
</evidence>
<dbReference type="EMBL" id="VSSQ01000030">
    <property type="protein sequence ID" value="MPL65854.1"/>
    <property type="molecule type" value="Genomic_DNA"/>
</dbReference>
<dbReference type="AlphaFoldDB" id="A0A644TG77"/>
<feature type="transmembrane region" description="Helical" evidence="1">
    <location>
        <begin position="185"/>
        <end position="206"/>
    </location>
</feature>
<gene>
    <name evidence="2" type="ORF">SDC9_11519</name>
</gene>
<feature type="transmembrane region" description="Helical" evidence="1">
    <location>
        <begin position="46"/>
        <end position="70"/>
    </location>
</feature>
<proteinExistence type="predicted"/>
<sequence length="257" mass="28240">MIGFYVKKAFWDGWDNVLGLAVFNLGHVVIGSLAFFLPSILNAGSFVFMLCIGVGILGLSVWQAVVAFAMRKVADFGTPGFRESLACFADAWKPGLVLGATLVISLFSMIVGIPFYLSRGGFLGGVLASLLFWTCLILLLASQYFLPLVARRGGGLRRNAKHAFVLLADNPGFSLFLFFYRLATIILSVPMAFLLPGLAGVALAGAEAIKLRLKKYEWLEQNPGADRKNPPWDSLLEEEKELLGKRTLKNMIFPWKD</sequence>
<keyword evidence="1" id="KW-1133">Transmembrane helix</keyword>